<keyword evidence="1" id="KW-0812">Transmembrane</keyword>
<proteinExistence type="predicted"/>
<reference evidence="3" key="1">
    <citation type="submission" date="2017-02" db="UniProtKB">
        <authorList>
            <consortium name="WormBaseParasite"/>
        </authorList>
    </citation>
    <scope>IDENTIFICATION</scope>
</reference>
<keyword evidence="2" id="KW-1185">Reference proteome</keyword>
<protein>
    <submittedName>
        <fullName evidence="3">Inner membrane protein</fullName>
    </submittedName>
</protein>
<dbReference type="Proteomes" id="UP000036681">
    <property type="component" value="Unplaced"/>
</dbReference>
<organism evidence="2 3">
    <name type="scientific">Ascaris lumbricoides</name>
    <name type="common">Giant roundworm</name>
    <dbReference type="NCBI Taxonomy" id="6252"/>
    <lineage>
        <taxon>Eukaryota</taxon>
        <taxon>Metazoa</taxon>
        <taxon>Ecdysozoa</taxon>
        <taxon>Nematoda</taxon>
        <taxon>Chromadorea</taxon>
        <taxon>Rhabditida</taxon>
        <taxon>Spirurina</taxon>
        <taxon>Ascaridomorpha</taxon>
        <taxon>Ascaridoidea</taxon>
        <taxon>Ascarididae</taxon>
        <taxon>Ascaris</taxon>
    </lineage>
</organism>
<keyword evidence="1" id="KW-0472">Membrane</keyword>
<evidence type="ECO:0000313" key="3">
    <source>
        <dbReference type="WBParaSite" id="ALUE_0002048201-mRNA-1"/>
    </source>
</evidence>
<evidence type="ECO:0000313" key="2">
    <source>
        <dbReference type="Proteomes" id="UP000036681"/>
    </source>
</evidence>
<dbReference type="AlphaFoldDB" id="A0A0M3IP04"/>
<feature type="transmembrane region" description="Helical" evidence="1">
    <location>
        <begin position="7"/>
        <end position="28"/>
    </location>
</feature>
<name>A0A0M3IP04_ASCLU</name>
<sequence>MFRYENGIFHFAIAFFAQLSLLSVYGGYRITAIYSYWQLNKRSP</sequence>
<dbReference type="WBParaSite" id="ALUE_0002048201-mRNA-1">
    <property type="protein sequence ID" value="ALUE_0002048201-mRNA-1"/>
    <property type="gene ID" value="ALUE_0002048201"/>
</dbReference>
<evidence type="ECO:0000256" key="1">
    <source>
        <dbReference type="SAM" id="Phobius"/>
    </source>
</evidence>
<keyword evidence="1" id="KW-1133">Transmembrane helix</keyword>
<accession>A0A0M3IP04</accession>